<dbReference type="AlphaFoldDB" id="A0A1Z5RIY7"/>
<sequence>MGGRAFTPPLAPPVALTCGQPDRRMPWARSTTVASRAGWPPYTGAPSPLRLEKQVTNVYCGFIACDDAVQRKFAAAATAIILVVDTIVLIVAGQQYRKKLDGHQVSKLMDSTCQRPSVCEDNIRQQLHFFL</sequence>
<reference evidence="3" key="3">
    <citation type="journal article" date="2018" name="Plant J.">
        <title>The Sorghum bicolor reference genome: improved assembly, gene annotations, a transcriptome atlas, and signatures of genome organization.</title>
        <authorList>
            <person name="McCormick R.F."/>
            <person name="Truong S.K."/>
            <person name="Sreedasyam A."/>
            <person name="Jenkins J."/>
            <person name="Shu S."/>
            <person name="Sims D."/>
            <person name="Kennedy M."/>
            <person name="Amirebrahimi M."/>
            <person name="Weers B.D."/>
            <person name="McKinley B."/>
            <person name="Mattison A."/>
            <person name="Morishige D.T."/>
            <person name="Grimwood J."/>
            <person name="Schmutz J."/>
            <person name="Mullet J.E."/>
        </authorList>
    </citation>
    <scope>NUCLEOTIDE SEQUENCE [LARGE SCALE GENOMIC DNA]</scope>
    <source>
        <strain evidence="3">cv. BTx623</strain>
    </source>
</reference>
<reference evidence="2 3" key="1">
    <citation type="journal article" date="2009" name="Nature">
        <title>The Sorghum bicolor genome and the diversification of grasses.</title>
        <authorList>
            <person name="Paterson A.H."/>
            <person name="Bowers J.E."/>
            <person name="Bruggmann R."/>
            <person name="Dubchak I."/>
            <person name="Grimwood J."/>
            <person name="Gundlach H."/>
            <person name="Haberer G."/>
            <person name="Hellsten U."/>
            <person name="Mitros T."/>
            <person name="Poliakov A."/>
            <person name="Schmutz J."/>
            <person name="Spannagl M."/>
            <person name="Tang H."/>
            <person name="Wang X."/>
            <person name="Wicker T."/>
            <person name="Bharti A.K."/>
            <person name="Chapman J."/>
            <person name="Feltus F.A."/>
            <person name="Gowik U."/>
            <person name="Grigoriev I.V."/>
            <person name="Lyons E."/>
            <person name="Maher C.A."/>
            <person name="Martis M."/>
            <person name="Narechania A."/>
            <person name="Otillar R.P."/>
            <person name="Penning B.W."/>
            <person name="Salamov A.A."/>
            <person name="Wang Y."/>
            <person name="Zhang L."/>
            <person name="Carpita N.C."/>
            <person name="Freeling M."/>
            <person name="Gingle A.R."/>
            <person name="Hash C.T."/>
            <person name="Keller B."/>
            <person name="Klein P."/>
            <person name="Kresovich S."/>
            <person name="McCann M.C."/>
            <person name="Ming R."/>
            <person name="Peterson D.G."/>
            <person name="Mehboob-ur-Rahman"/>
            <person name="Ware D."/>
            <person name="Westhoff P."/>
            <person name="Mayer K.F."/>
            <person name="Messing J."/>
            <person name="Rokhsar D.S."/>
        </authorList>
    </citation>
    <scope>NUCLEOTIDE SEQUENCE [LARGE SCALE GENOMIC DNA]</scope>
    <source>
        <strain evidence="3">cv. BTx623</strain>
    </source>
</reference>
<protein>
    <submittedName>
        <fullName evidence="2">Uncharacterized protein</fullName>
    </submittedName>
</protein>
<keyword evidence="1" id="KW-1133">Transmembrane helix</keyword>
<keyword evidence="3" id="KW-1185">Reference proteome</keyword>
<dbReference type="Gramene" id="OQU83626">
    <property type="protein sequence ID" value="OQU83626"/>
    <property type="gene ID" value="SORBI_3005G147900"/>
</dbReference>
<evidence type="ECO:0000256" key="1">
    <source>
        <dbReference type="SAM" id="Phobius"/>
    </source>
</evidence>
<proteinExistence type="predicted"/>
<keyword evidence="1" id="KW-0472">Membrane</keyword>
<feature type="transmembrane region" description="Helical" evidence="1">
    <location>
        <begin position="73"/>
        <end position="92"/>
    </location>
</feature>
<organism evidence="2 3">
    <name type="scientific">Sorghum bicolor</name>
    <name type="common">Sorghum</name>
    <name type="synonym">Sorghum vulgare</name>
    <dbReference type="NCBI Taxonomy" id="4558"/>
    <lineage>
        <taxon>Eukaryota</taxon>
        <taxon>Viridiplantae</taxon>
        <taxon>Streptophyta</taxon>
        <taxon>Embryophyta</taxon>
        <taxon>Tracheophyta</taxon>
        <taxon>Spermatophyta</taxon>
        <taxon>Magnoliopsida</taxon>
        <taxon>Liliopsida</taxon>
        <taxon>Poales</taxon>
        <taxon>Poaceae</taxon>
        <taxon>PACMAD clade</taxon>
        <taxon>Panicoideae</taxon>
        <taxon>Andropogonodae</taxon>
        <taxon>Andropogoneae</taxon>
        <taxon>Sorghinae</taxon>
        <taxon>Sorghum</taxon>
    </lineage>
</organism>
<dbReference type="InParanoid" id="A0A1Z5RIY7"/>
<name>A0A1Z5RIY7_SORBI</name>
<gene>
    <name evidence="2" type="ORF">SORBI_3005G147900</name>
</gene>
<dbReference type="Gramene" id="OQU83627">
    <property type="protein sequence ID" value="OQU83627"/>
    <property type="gene ID" value="SORBI_3005G147900"/>
</dbReference>
<keyword evidence="1" id="KW-0812">Transmembrane</keyword>
<evidence type="ECO:0000313" key="2">
    <source>
        <dbReference type="EMBL" id="OQU83627.1"/>
    </source>
</evidence>
<reference evidence="2" key="2">
    <citation type="submission" date="2017-02" db="EMBL/GenBank/DDBJ databases">
        <title>WGS assembly of Sorghum bicolor.</title>
        <authorList>
            <person name="Paterson A."/>
            <person name="Mullet J."/>
            <person name="Bowers J."/>
            <person name="Bruggmann R."/>
            <person name="Dubchak I."/>
            <person name="Grimwood J."/>
            <person name="Gundlach H."/>
            <person name="Haberer G."/>
            <person name="Hellsten U."/>
            <person name="Mitros T."/>
            <person name="Poliakov A."/>
            <person name="Schmutz J."/>
            <person name="Spannagl M."/>
            <person name="Tang H."/>
            <person name="Wang X."/>
            <person name="Wicker T."/>
            <person name="Bharti A."/>
            <person name="Chapman J."/>
            <person name="Feltus F."/>
            <person name="Gowik U."/>
            <person name="Grigoriev I."/>
            <person name="Lyons E."/>
            <person name="Maher C."/>
            <person name="Martis M."/>
            <person name="Narechania A."/>
            <person name="Otillar R."/>
            <person name="Penning B."/>
            <person name="Salamov A."/>
            <person name="Wang Y."/>
            <person name="Zhang L."/>
            <person name="Carpita N."/>
            <person name="Freeling M."/>
            <person name="Gingle A."/>
            <person name="Hash C."/>
            <person name="Keller B."/>
            <person name="Klein P."/>
            <person name="Kresovich S."/>
            <person name="Mccann M."/>
            <person name="Ming R."/>
            <person name="Peterson D."/>
            <person name="Rahman M."/>
            <person name="Ware D."/>
            <person name="Westhoff P."/>
            <person name="Mayer K."/>
            <person name="Messing J."/>
            <person name="Sims D."/>
            <person name="Jenkins J."/>
            <person name="Shu S."/>
            <person name="Rokhsar D."/>
        </authorList>
    </citation>
    <scope>NUCLEOTIDE SEQUENCE</scope>
</reference>
<dbReference type="EMBL" id="CM000764">
    <property type="protein sequence ID" value="OQU83626.1"/>
    <property type="molecule type" value="Genomic_DNA"/>
</dbReference>
<evidence type="ECO:0000313" key="3">
    <source>
        <dbReference type="Proteomes" id="UP000000768"/>
    </source>
</evidence>
<accession>A0A1Z5RIY7</accession>
<dbReference type="Proteomes" id="UP000000768">
    <property type="component" value="Chromosome 5"/>
</dbReference>
<dbReference type="EMBL" id="CM000764">
    <property type="protein sequence ID" value="OQU83627.1"/>
    <property type="molecule type" value="Genomic_DNA"/>
</dbReference>